<dbReference type="EnsemblMetazoa" id="GAUT035946-RA">
    <property type="protein sequence ID" value="GAUT035946-PA"/>
    <property type="gene ID" value="GAUT035946"/>
</dbReference>
<dbReference type="Proteomes" id="UP000078200">
    <property type="component" value="Unassembled WGS sequence"/>
</dbReference>
<dbReference type="AlphaFoldDB" id="A0A1A9VFX3"/>
<sequence length="117" mass="13469">MTTTTTTTTTTTPTTIISTNTLLHLIHKALYNAHNTIITLDEQTTYKSTEHVKRFIIKLYRTQCLTLTDGKSFAQMKTEATLTHFTMLRYTCKYERLKWTLSLHLNGGLLVIFTGMY</sequence>
<name>A0A1A9VFX3_GLOAU</name>
<proteinExistence type="predicted"/>
<evidence type="ECO:0000313" key="1">
    <source>
        <dbReference type="EnsemblMetazoa" id="GAUT035946-PA"/>
    </source>
</evidence>
<accession>A0A1A9VFX3</accession>
<keyword evidence="2" id="KW-1185">Reference proteome</keyword>
<reference evidence="1" key="1">
    <citation type="submission" date="2020-05" db="UniProtKB">
        <authorList>
            <consortium name="EnsemblMetazoa"/>
        </authorList>
    </citation>
    <scope>IDENTIFICATION</scope>
    <source>
        <strain evidence="1">TTRI</strain>
    </source>
</reference>
<organism evidence="1 2">
    <name type="scientific">Glossina austeni</name>
    <name type="common">Savannah tsetse fly</name>
    <dbReference type="NCBI Taxonomy" id="7395"/>
    <lineage>
        <taxon>Eukaryota</taxon>
        <taxon>Metazoa</taxon>
        <taxon>Ecdysozoa</taxon>
        <taxon>Arthropoda</taxon>
        <taxon>Hexapoda</taxon>
        <taxon>Insecta</taxon>
        <taxon>Pterygota</taxon>
        <taxon>Neoptera</taxon>
        <taxon>Endopterygota</taxon>
        <taxon>Diptera</taxon>
        <taxon>Brachycera</taxon>
        <taxon>Muscomorpha</taxon>
        <taxon>Hippoboscoidea</taxon>
        <taxon>Glossinidae</taxon>
        <taxon>Glossina</taxon>
    </lineage>
</organism>
<protein>
    <submittedName>
        <fullName evidence="1">Uncharacterized protein</fullName>
    </submittedName>
</protein>
<dbReference type="VEuPathDB" id="VectorBase:GAUT035946"/>
<evidence type="ECO:0000313" key="2">
    <source>
        <dbReference type="Proteomes" id="UP000078200"/>
    </source>
</evidence>